<dbReference type="GO" id="GO:0051213">
    <property type="term" value="F:dioxygenase activity"/>
    <property type="evidence" value="ECO:0007669"/>
    <property type="project" value="UniProtKB-KW"/>
</dbReference>
<dbReference type="EMBL" id="CAJNIZ010045859">
    <property type="protein sequence ID" value="CAE7732460.1"/>
    <property type="molecule type" value="Genomic_DNA"/>
</dbReference>
<dbReference type="InterPro" id="IPR027443">
    <property type="entry name" value="IPNS-like_sf"/>
</dbReference>
<comment type="similarity">
    <text evidence="1">Belongs to the aspartyl/asparaginyl beta-hydroxylase family.</text>
</comment>
<feature type="region of interest" description="Disordered" evidence="4">
    <location>
        <begin position="2311"/>
        <end position="2350"/>
    </location>
</feature>
<dbReference type="GO" id="GO:0016020">
    <property type="term" value="C:membrane"/>
    <property type="evidence" value="ECO:0007669"/>
    <property type="project" value="TreeGrafter"/>
</dbReference>
<dbReference type="Proteomes" id="UP000649617">
    <property type="component" value="Unassembled WGS sequence"/>
</dbReference>
<dbReference type="OrthoDB" id="1713912at2759"/>
<dbReference type="PANTHER" id="PTHR46332">
    <property type="entry name" value="ASPARTATE BETA-HYDROXYLASE DOMAIN-CONTAINING PROTEIN 2"/>
    <property type="match status" value="1"/>
</dbReference>
<keyword evidence="3" id="KW-0560">Oxidoreductase</keyword>
<dbReference type="Pfam" id="PF05118">
    <property type="entry name" value="Asp_Arg_Hydrox"/>
    <property type="match status" value="1"/>
</dbReference>
<evidence type="ECO:0000256" key="3">
    <source>
        <dbReference type="ARBA" id="ARBA00023002"/>
    </source>
</evidence>
<evidence type="ECO:0000259" key="6">
    <source>
        <dbReference type="Pfam" id="PF05118"/>
    </source>
</evidence>
<evidence type="ECO:0000256" key="5">
    <source>
        <dbReference type="SAM" id="Phobius"/>
    </source>
</evidence>
<evidence type="ECO:0000256" key="4">
    <source>
        <dbReference type="SAM" id="MobiDB-lite"/>
    </source>
</evidence>
<feature type="compositionally biased region" description="Basic and acidic residues" evidence="4">
    <location>
        <begin position="2317"/>
        <end position="2329"/>
    </location>
</feature>
<protein>
    <submittedName>
        <fullName evidence="7">Asph protein</fullName>
    </submittedName>
</protein>
<keyword evidence="5" id="KW-1133">Transmembrane helix</keyword>
<keyword evidence="8" id="KW-1185">Reference proteome</keyword>
<keyword evidence="5" id="KW-0472">Membrane</keyword>
<dbReference type="InterPro" id="IPR051821">
    <property type="entry name" value="Asp/Asn_beta-hydroxylase"/>
</dbReference>
<keyword evidence="5" id="KW-0812">Transmembrane</keyword>
<name>A0A812XI11_SYMPI</name>
<keyword evidence="2" id="KW-0223">Dioxygenase</keyword>
<evidence type="ECO:0000256" key="2">
    <source>
        <dbReference type="ARBA" id="ARBA00022964"/>
    </source>
</evidence>
<dbReference type="PANTHER" id="PTHR46332:SF5">
    <property type="entry name" value="ASPARTATE BETA-HYDROXYLASE DOMAIN CONTAINING 2"/>
    <property type="match status" value="1"/>
</dbReference>
<dbReference type="InterPro" id="IPR007803">
    <property type="entry name" value="Asp/Arg/Pro-Hydrxlase"/>
</dbReference>
<gene>
    <name evidence="7" type="primary">Asph</name>
    <name evidence="7" type="ORF">SPIL2461_LOCUS21038</name>
</gene>
<sequence length="2350" mass="260419">MADNLVQTVDMYRALAKPAGGKETNPVSNNNLADVMGVLRYVHQEVIVEHVAGDPERTSRKYGIDAFGHYRMKVRNPDTILKDPSKLAMPGFGRYGAFDYGVATSLDLLEGVVANGDYVGISKEDSPQINFTHPWYWFSVDGDCPNLPWQCVKPFPGCEAEAPPTKPQPCDPDGCAGKQDQDARNCSSDPHFSDPSDTDTARKCCLHYSRFPDKVIMGGLCDSSKTDPTGEIGCVYTYKALADSDFLKIDDLNGITSMPCGPSEKRKCTGWKDWRDNCYDPQKKYKKKFHCKDCSSTSAKWDVDIQETGYCVEYDLHPYCQQTQDLCKDPRCMQLKAEEKETGLPFWKGKCEVRDNQRRAEAVAEFFLGDAVKGSHWLVDKAAMDASPACSSKDTSVPNQCTPNPDGGPYCTRLFGGVCSTCYIPGTDPPYPDPTSQPMCPWDTLKEKGNTPPTETKCASEDPLSLCCLYGIGSCNNVTGTDGSDAELTARGFLVVARIMDNKEMVKFATRYVESFKGAVINEGALGADIYGTWHYQPPTNPEAAWTGFTVAVNKSTGITWHPAAPTPKPSGGSTVIWIIVVLVVLALLGFAAFKYRQNQQARPSSLHRGRTDEELGGTSELLLRGIYFEGFTGRQRPGCTTLQKGDIIAFEVHIKMKRNLLQEFVNLSLERDLAAVATTPTSSDYMISWRSTRCSTFKQGMVAAPLASLSEPRGAARFSRLRIRWANNTDPSGYVTTICVYVVAAVGFYGFERSERLEWLRGAELVYGRSKPSEVKAKVQDSEIAACPEQGTAAWSKGLAAAAAAPILPKAKEASLTSNGETKVKEPKDVPQVPFVYSHNDLENQEAAMAYFETRYYNNENRWSLGEKDLADAIAIGQLAFQEQSLALAAAQVLYLYAWFTRTGEIMRANIILSAQLFELSITYAGCSRELLTDHWLQLGCDIRFGQPAILYSWLQETDQTGTAAVYGERGSQLLAYLKTVPRFADAGKTWSSPWDINFNQLRYPDIPAKPIWNASKVPLAVFLEENYGTFRSELEAIINAADVEDGYETIRRADVSVESLSTPGGWDAIRIVRYGHWNEAFCNFAPKTCALLRTRKELVNCPYVNTNYYKLFPGADRKPHFGNAPRLTAHLAVIAPEPLRSGITVGPAQSLWIEGKSMVIDDTYPHSVSHWGQHPRYVLATWFCHPCDENHDSGDGGKGSMLHAPWDLATVEGGAIFVLVFASAALPDLTVYPESTSDSTYVLNETRTPVKHEHMHGRKDVPALSTDAAVFPVPRPGEFARSRLWQGGLTVTDRNLAALQSLRGLAADRDNCFPHGRRAGLAQLSEPSRDRNARAKCSALRELPAIFKEWKALRKQRGSSIPGVRELRDCKEGLEEFLSDATAAITRLLHRSPTKLRRRIRKAVLKEWQVLRPQHQLLFAATAAQRALDRPQSPVLGASRKLPQQCPSAEIWSLLQQAPPSCELYGEGSDATFSHPFVKELLKKAQERVSWDGWVICVRTYARPDKLMAQTLKVLKAAGLLKFRNRLHVFVSHEDPDFLSGRYEEVLGTLKDRIVIGVKGADLQVRFIEECFLAGQHVVVCDDNLTRLVHHEAGDERPVDLVAIIEAAAAAMQRFQAHLWGISPTSNKTFLKEVPAISTSLGLVYGAFFGFLVLQEPELYTRFGQVKDDVERSLRYWHRDGVIVRFRRVSCTKAQRPGVYSSRKGGISASVGESGHKKQGDFALAQLYRGFSRYIRLPTPEFDQQRDPKTGHLQTRGDKKPRWKPGCRVADCGVVWMRKKCSPFRPGPWALAPRGQVLMAGFYCQACRQTSCGEVRGACCCVHPVEQEARQIFFTEGLEAIRAQARLTRKVTPEDRVMKALEHEWRLLPKRQRADVEALAAAELEQKQWTLRKESWVGHLLYLLEMNLPPSPGFEKATAVMAAKASKSPDRQGEEEELPDIVEARAASYSRALQLCACCPGKEEDGLAWMEEMQENENTRKLISIADYLAALHACEACEESLLRAFAFLTEMHKSGLSLDTPLQLSEGAEQEGVAWLKHKLGEDVWDALEHHADSWLSRASQSAATCSPYKRSGGAVLRLGSLLRRSSRRAGRRKELDELDEKMRPWVQPMMDALDSDSPAALTKLKETPDLGAFAADSLRHLGIIVSDANGWPAEAAQQLRRKAMLDKWLSWGSEGPGSLAWMAFDLTHQLAGHLHSAGETYCRGHSVVSPLMPLDETFAGDAEQVAMQALAQRLLEAGGEPENFVEVRGVVLLYMPSPPRTAGIFAAKQFLQLFPLIQMHMAFGDGMDLGGATLRLDLPIIRIGNMPSGKAQSGDKEALADDRKSNGKLSNGHAPNGVQVAMGRSA</sequence>
<feature type="transmembrane region" description="Helical" evidence="5">
    <location>
        <begin position="576"/>
        <end position="594"/>
    </location>
</feature>
<accession>A0A812XI11</accession>
<evidence type="ECO:0000313" key="7">
    <source>
        <dbReference type="EMBL" id="CAE7732460.1"/>
    </source>
</evidence>
<proteinExistence type="inferred from homology"/>
<feature type="domain" description="Aspartyl/asparaginy/proline hydroxylase" evidence="6">
    <location>
        <begin position="1026"/>
        <end position="1188"/>
    </location>
</feature>
<comment type="caution">
    <text evidence="7">The sequence shown here is derived from an EMBL/GenBank/DDBJ whole genome shotgun (WGS) entry which is preliminary data.</text>
</comment>
<organism evidence="7 8">
    <name type="scientific">Symbiodinium pilosum</name>
    <name type="common">Dinoflagellate</name>
    <dbReference type="NCBI Taxonomy" id="2952"/>
    <lineage>
        <taxon>Eukaryota</taxon>
        <taxon>Sar</taxon>
        <taxon>Alveolata</taxon>
        <taxon>Dinophyceae</taxon>
        <taxon>Suessiales</taxon>
        <taxon>Symbiodiniaceae</taxon>
        <taxon>Symbiodinium</taxon>
    </lineage>
</organism>
<dbReference type="Gene3D" id="2.60.120.330">
    <property type="entry name" value="B-lactam Antibiotic, Isopenicillin N Synthase, Chain"/>
    <property type="match status" value="1"/>
</dbReference>
<feature type="transmembrane region" description="Helical" evidence="5">
    <location>
        <begin position="733"/>
        <end position="752"/>
    </location>
</feature>
<reference evidence="7" key="1">
    <citation type="submission" date="2021-02" db="EMBL/GenBank/DDBJ databases">
        <authorList>
            <person name="Dougan E. K."/>
            <person name="Rhodes N."/>
            <person name="Thang M."/>
            <person name="Chan C."/>
        </authorList>
    </citation>
    <scope>NUCLEOTIDE SEQUENCE</scope>
</reference>
<evidence type="ECO:0000313" key="8">
    <source>
        <dbReference type="Proteomes" id="UP000649617"/>
    </source>
</evidence>
<evidence type="ECO:0000256" key="1">
    <source>
        <dbReference type="ARBA" id="ARBA00007730"/>
    </source>
</evidence>